<comment type="caution">
    <text evidence="1">The sequence shown here is derived from an EMBL/GenBank/DDBJ whole genome shotgun (WGS) entry which is preliminary data.</text>
</comment>
<evidence type="ECO:0000313" key="2">
    <source>
        <dbReference type="Proteomes" id="UP000615026"/>
    </source>
</evidence>
<dbReference type="RefSeq" id="WP_228016342.1">
    <property type="nucleotide sequence ID" value="NZ_JADEXP010000266.1"/>
</dbReference>
<keyword evidence="2" id="KW-1185">Reference proteome</keyword>
<dbReference type="AlphaFoldDB" id="A0A929FBV5"/>
<evidence type="ECO:0000313" key="1">
    <source>
        <dbReference type="EMBL" id="MBE9069369.1"/>
    </source>
</evidence>
<reference evidence="1" key="1">
    <citation type="submission" date="2020-10" db="EMBL/GenBank/DDBJ databases">
        <authorList>
            <person name="Castelo-Branco R."/>
            <person name="Eusebio N."/>
            <person name="Adriana R."/>
            <person name="Vieira A."/>
            <person name="Brugerolle De Fraissinette N."/>
            <person name="Rezende De Castro R."/>
            <person name="Schneider M.P."/>
            <person name="Vasconcelos V."/>
            <person name="Leao P.N."/>
        </authorList>
    </citation>
    <scope>NUCLEOTIDE SEQUENCE</scope>
    <source>
        <strain evidence="1">LEGE 11479</strain>
    </source>
</reference>
<proteinExistence type="predicted"/>
<dbReference type="Proteomes" id="UP000615026">
    <property type="component" value="Unassembled WGS sequence"/>
</dbReference>
<protein>
    <submittedName>
        <fullName evidence="1">Uncharacterized protein</fullName>
    </submittedName>
</protein>
<accession>A0A929FBV5</accession>
<dbReference type="EMBL" id="JADEXP010000266">
    <property type="protein sequence ID" value="MBE9069369.1"/>
    <property type="molecule type" value="Genomic_DNA"/>
</dbReference>
<organism evidence="1 2">
    <name type="scientific">Leptolyngbya cf. ectocarpi LEGE 11479</name>
    <dbReference type="NCBI Taxonomy" id="1828722"/>
    <lineage>
        <taxon>Bacteria</taxon>
        <taxon>Bacillati</taxon>
        <taxon>Cyanobacteriota</taxon>
        <taxon>Cyanophyceae</taxon>
        <taxon>Leptolyngbyales</taxon>
        <taxon>Leptolyngbyaceae</taxon>
        <taxon>Leptolyngbya group</taxon>
        <taxon>Leptolyngbya</taxon>
    </lineage>
</organism>
<gene>
    <name evidence="1" type="ORF">IQ260_22245</name>
</gene>
<name>A0A929FBV5_LEPEC</name>
<sequence length="126" mass="13482">MAQIRGATPQWATASGDLTLTIIDRWGRSCASGSAVASYQVRNGAQGLLYPTDCEAGPDAARDNIGLHRFEDITGAERCVGSMRFETNTPGPSTVADTTWVIERSVPGFTCSTAGETYNVRLLHTE</sequence>